<dbReference type="SUPFAM" id="SSF53850">
    <property type="entry name" value="Periplasmic binding protein-like II"/>
    <property type="match status" value="1"/>
</dbReference>
<dbReference type="EMBL" id="BKDJ01000005">
    <property type="protein sequence ID" value="GER22766.1"/>
    <property type="molecule type" value="Genomic_DNA"/>
</dbReference>
<accession>A0A5A7NQD7</accession>
<dbReference type="Proteomes" id="UP000325307">
    <property type="component" value="Unassembled WGS sequence"/>
</dbReference>
<dbReference type="PROSITE" id="PS51257">
    <property type="entry name" value="PROKAR_LIPOPROTEIN"/>
    <property type="match status" value="1"/>
</dbReference>
<dbReference type="Gene3D" id="3.40.190.10">
    <property type="entry name" value="Periplasmic binding protein-like II"/>
    <property type="match status" value="2"/>
</dbReference>
<feature type="domain" description="Solute-binding protein family 3/N-terminal" evidence="5">
    <location>
        <begin position="39"/>
        <end position="278"/>
    </location>
</feature>
<dbReference type="GO" id="GO:0042597">
    <property type="term" value="C:periplasmic space"/>
    <property type="evidence" value="ECO:0007669"/>
    <property type="project" value="UniProtKB-SubCell"/>
</dbReference>
<dbReference type="InterPro" id="IPR015168">
    <property type="entry name" value="SsuA/THI5"/>
</dbReference>
<comment type="subcellular location">
    <subcellularLocation>
        <location evidence="1">Periplasm</location>
    </subcellularLocation>
</comment>
<name>A0A5A7NQD7_9MICC</name>
<comment type="similarity">
    <text evidence="2">Belongs to the bacterial solute-binding protein SsuA/TauA family.</text>
</comment>
<reference evidence="6 7" key="1">
    <citation type="submission" date="2019-09" db="EMBL/GenBank/DDBJ databases">
        <title>Arthrobacter zafarii sp. nov., a moderately thermotolerant and halotolerant actinobacterium isolated from Cholistan desert soil of Pakistan.</title>
        <authorList>
            <person name="Amin A."/>
            <person name="Ahmed I."/>
            <person name="Khalid N."/>
            <person name="Schumann P."/>
            <person name="Busse H.J."/>
            <person name="Khan I.U."/>
            <person name="Li S."/>
            <person name="Li W.J."/>
        </authorList>
    </citation>
    <scope>NUCLEOTIDE SEQUENCE [LARGE SCALE GENOMIC DNA]</scope>
    <source>
        <strain evidence="6 7">NCCP-1664</strain>
    </source>
</reference>
<sequence length="324" mass="33007">MRGTKTTFAAAAALSLMLAGCGSSTPAAAPSAPAAGPAALKVGLIPVAEFFPVYVAEDQGFFDAAGLDVTVESMSNAASIVPSVLNGQLTIGTAATPPFLTAVEKKIPVAAVASAGNTSAAKGEDTGAFVVGADSGISSPSELEGKKVAVNALSSLPHVAAAARIAADGGDPSAVQFVAMPFADMQAALEQKRVDAILPVEPFMSQNLKGGAKSISPLYTDVYPAGTTHTLYFASRQFAAQNPDAIAKFREAIAKANELVAKDPSVLRKALVEHGGMAEDVAESVNLPAYNTDFNVAGMKDMAAKMKENGFLTTDMDVEGAILK</sequence>
<evidence type="ECO:0000259" key="5">
    <source>
        <dbReference type="SMART" id="SM00062"/>
    </source>
</evidence>
<dbReference type="OrthoDB" id="5174711at2"/>
<comment type="caution">
    <text evidence="6">The sequence shown here is derived from an EMBL/GenBank/DDBJ whole genome shotgun (WGS) entry which is preliminary data.</text>
</comment>
<dbReference type="AlphaFoldDB" id="A0A5A7NQD7"/>
<dbReference type="SMART" id="SM00062">
    <property type="entry name" value="PBPb"/>
    <property type="match status" value="1"/>
</dbReference>
<dbReference type="Pfam" id="PF09084">
    <property type="entry name" value="NMT1"/>
    <property type="match status" value="1"/>
</dbReference>
<keyword evidence="3 4" id="KW-0732">Signal</keyword>
<dbReference type="PANTHER" id="PTHR30024:SF47">
    <property type="entry name" value="TAURINE-BINDING PERIPLASMIC PROTEIN"/>
    <property type="match status" value="1"/>
</dbReference>
<evidence type="ECO:0000256" key="2">
    <source>
        <dbReference type="ARBA" id="ARBA00010742"/>
    </source>
</evidence>
<keyword evidence="7" id="KW-1185">Reference proteome</keyword>
<dbReference type="InterPro" id="IPR001638">
    <property type="entry name" value="Solute-binding_3/MltF_N"/>
</dbReference>
<feature type="chain" id="PRO_5022869581" evidence="4">
    <location>
        <begin position="30"/>
        <end position="324"/>
    </location>
</feature>
<evidence type="ECO:0000256" key="3">
    <source>
        <dbReference type="ARBA" id="ARBA00022729"/>
    </source>
</evidence>
<evidence type="ECO:0000256" key="4">
    <source>
        <dbReference type="SAM" id="SignalP"/>
    </source>
</evidence>
<evidence type="ECO:0000256" key="1">
    <source>
        <dbReference type="ARBA" id="ARBA00004418"/>
    </source>
</evidence>
<dbReference type="RefSeq" id="WP_149956392.1">
    <property type="nucleotide sequence ID" value="NZ_BKDJ01000005.1"/>
</dbReference>
<feature type="signal peptide" evidence="4">
    <location>
        <begin position="1"/>
        <end position="29"/>
    </location>
</feature>
<evidence type="ECO:0000313" key="6">
    <source>
        <dbReference type="EMBL" id="GER22766.1"/>
    </source>
</evidence>
<proteinExistence type="inferred from homology"/>
<protein>
    <submittedName>
        <fullName evidence="6">Metal ABC transporter substrate-binding protein</fullName>
    </submittedName>
</protein>
<dbReference type="PANTHER" id="PTHR30024">
    <property type="entry name" value="ALIPHATIC SULFONATES-BINDING PROTEIN-RELATED"/>
    <property type="match status" value="1"/>
</dbReference>
<organism evidence="6 7">
    <name type="scientific">Zafaria cholistanensis</name>
    <dbReference type="NCBI Taxonomy" id="1682741"/>
    <lineage>
        <taxon>Bacteria</taxon>
        <taxon>Bacillati</taxon>
        <taxon>Actinomycetota</taxon>
        <taxon>Actinomycetes</taxon>
        <taxon>Micrococcales</taxon>
        <taxon>Micrococcaceae</taxon>
        <taxon>Zafaria</taxon>
    </lineage>
</organism>
<gene>
    <name evidence="6" type="ORF">NCCP1664_12630</name>
</gene>
<evidence type="ECO:0000313" key="7">
    <source>
        <dbReference type="Proteomes" id="UP000325307"/>
    </source>
</evidence>